<sequence length="744" mass="80839">MSQSVLPAYVLKHIADRLYEKRKLAALEVEQVVKQLAMNGRMQRIDDVISSLTTYATSSQSNARKGGLLCLAATAVALAGCPAGTPRPPDLLQRIVPPILASFTDQDNRVRYYAIESLWNVAKSTRDTFLQVFPDVFDALFRLCSDADTNVQNAASFLDNLVKDIVAESQEFSVAGFVPLLREYLEVANPFKRQFLLGWLSLLDSLPDVELAAHLPSLLPGLLGMLSDGNAEIRSACTKLLQEFLLEVQTSGGGANVSQIALILAEQLEQRRDDPAAQLTTLRWLHTLVQLAPKQLLPHTAALLREVLPCLGHEDTSISAAARQVNSDLLEQLQQQQQQQQGANGVAAAAAAAASGLDSQALLATVSKQLEGEAEVSKLEALQWVHALLSRDARLLEDQQQLLLAALCDALAAASDRVVTESLTVLASVAEQRGHFPAVIAALLDCFRGGSGARLLQRRGGLIIQQLSQRLGGLRVYKELSRLLQASSRCRRWLPEEEDVGFAGAMVQALNLILLTSSQLQARGSAGRARQAELRALLQNSLRSSEAADVFTQLFSSWSYSCAASLALALLAQAYSLACELLAVMAQEPLSMRPETVVELSQLVSLLEAPAFAPLRLQLLQPAAHPALLRAAHGLLMLLPQGDAFRMLQTRLQSIPIMALLSIKEQQQQRGPGMARSSSSSAVQEAAAADSPGSLAERQRPQELQEQQPRSPTQRQQVQQRGPLIEDRRLVQLFKSRVARLASA</sequence>
<keyword evidence="4" id="KW-0472">Membrane</keyword>
<name>E1Z2S0_CHLVA</name>
<evidence type="ECO:0000256" key="2">
    <source>
        <dbReference type="ARBA" id="ARBA00010225"/>
    </source>
</evidence>
<dbReference type="eggNOG" id="KOG0212">
    <property type="taxonomic scope" value="Eukaryota"/>
</dbReference>
<comment type="subcellular location">
    <subcellularLocation>
        <location evidence="1">Endomembrane system</location>
    </subcellularLocation>
</comment>
<organism evidence="9">
    <name type="scientific">Chlorella variabilis</name>
    <name type="common">Green alga</name>
    <dbReference type="NCBI Taxonomy" id="554065"/>
    <lineage>
        <taxon>Eukaryota</taxon>
        <taxon>Viridiplantae</taxon>
        <taxon>Chlorophyta</taxon>
        <taxon>core chlorophytes</taxon>
        <taxon>Trebouxiophyceae</taxon>
        <taxon>Chlorellales</taxon>
        <taxon>Chlorellaceae</taxon>
        <taxon>Chlorella clade</taxon>
        <taxon>Chlorella</taxon>
    </lineage>
</organism>
<dbReference type="Pfam" id="PF02985">
    <property type="entry name" value="HEAT"/>
    <property type="match status" value="1"/>
</dbReference>
<dbReference type="GO" id="GO:0010008">
    <property type="term" value="C:endosome membrane"/>
    <property type="evidence" value="ECO:0007669"/>
    <property type="project" value="TreeGrafter"/>
</dbReference>
<evidence type="ECO:0000256" key="3">
    <source>
        <dbReference type="ARBA" id="ARBA00022737"/>
    </source>
</evidence>
<evidence type="ECO:0000256" key="4">
    <source>
        <dbReference type="ARBA" id="ARBA00023136"/>
    </source>
</evidence>
<dbReference type="STRING" id="554065.E1Z2S0"/>
<proteinExistence type="inferred from homology"/>
<evidence type="ECO:0000256" key="5">
    <source>
        <dbReference type="PROSITE-ProRule" id="PRU00103"/>
    </source>
</evidence>
<dbReference type="PANTHER" id="PTHR16023:SF0">
    <property type="entry name" value="PROTEIN VAC14 HOMOLOG"/>
    <property type="match status" value="1"/>
</dbReference>
<dbReference type="InterPro" id="IPR016024">
    <property type="entry name" value="ARM-type_fold"/>
</dbReference>
<dbReference type="Gene3D" id="1.25.10.10">
    <property type="entry name" value="Leucine-rich Repeat Variant"/>
    <property type="match status" value="3"/>
</dbReference>
<evidence type="ECO:0000256" key="1">
    <source>
        <dbReference type="ARBA" id="ARBA00004308"/>
    </source>
</evidence>
<evidence type="ECO:0000259" key="7">
    <source>
        <dbReference type="Pfam" id="PF11916"/>
    </source>
</evidence>
<feature type="compositionally biased region" description="Low complexity" evidence="6">
    <location>
        <begin position="675"/>
        <end position="691"/>
    </location>
</feature>
<keyword evidence="9" id="KW-1185">Reference proteome</keyword>
<dbReference type="FunCoup" id="E1Z2S0">
    <property type="interactions" value="1900"/>
</dbReference>
<dbReference type="OrthoDB" id="5574975at2759"/>
<dbReference type="KEGG" id="cvr:CHLNCDRAFT_133275"/>
<feature type="region of interest" description="Disordered" evidence="6">
    <location>
        <begin position="668"/>
        <end position="723"/>
    </location>
</feature>
<dbReference type="InterPro" id="IPR021133">
    <property type="entry name" value="HEAT_type_2"/>
</dbReference>
<dbReference type="InterPro" id="IPR021841">
    <property type="entry name" value="VAC14_Fig4p-bd"/>
</dbReference>
<keyword evidence="3" id="KW-0677">Repeat</keyword>
<protein>
    <recommendedName>
        <fullName evidence="7">Vacuolar protein 14 C-terminal Fig4-binding domain-containing protein</fullName>
    </recommendedName>
</protein>
<dbReference type="GeneID" id="17358991"/>
<evidence type="ECO:0000313" key="8">
    <source>
        <dbReference type="EMBL" id="EFN60046.1"/>
    </source>
</evidence>
<dbReference type="Pfam" id="PF11916">
    <property type="entry name" value="Vac14_Fig4_bd"/>
    <property type="match status" value="1"/>
</dbReference>
<comment type="similarity">
    <text evidence="2">Belongs to the VAC14 family.</text>
</comment>
<dbReference type="AlphaFoldDB" id="E1Z2S0"/>
<dbReference type="SUPFAM" id="SSF48371">
    <property type="entry name" value="ARM repeat"/>
    <property type="match status" value="1"/>
</dbReference>
<dbReference type="GO" id="GO:0070772">
    <property type="term" value="C:PAS complex"/>
    <property type="evidence" value="ECO:0007669"/>
    <property type="project" value="InterPro"/>
</dbReference>
<dbReference type="InterPro" id="IPR026825">
    <property type="entry name" value="Vac14"/>
</dbReference>
<reference evidence="8 9" key="1">
    <citation type="journal article" date="2010" name="Plant Cell">
        <title>The Chlorella variabilis NC64A genome reveals adaptation to photosymbiosis, coevolution with viruses, and cryptic sex.</title>
        <authorList>
            <person name="Blanc G."/>
            <person name="Duncan G."/>
            <person name="Agarkova I."/>
            <person name="Borodovsky M."/>
            <person name="Gurnon J."/>
            <person name="Kuo A."/>
            <person name="Lindquist E."/>
            <person name="Lucas S."/>
            <person name="Pangilinan J."/>
            <person name="Polle J."/>
            <person name="Salamov A."/>
            <person name="Terry A."/>
            <person name="Yamada T."/>
            <person name="Dunigan D.D."/>
            <person name="Grigoriev I.V."/>
            <person name="Claverie J.M."/>
            <person name="Van Etten J.L."/>
        </authorList>
    </citation>
    <scope>NUCLEOTIDE SEQUENCE [LARGE SCALE GENOMIC DNA]</scope>
    <source>
        <strain evidence="8 9">NC64A</strain>
    </source>
</reference>
<feature type="domain" description="Vacuolar protein 14 C-terminal Fig4-binding" evidence="7">
    <location>
        <begin position="454"/>
        <end position="655"/>
    </location>
</feature>
<dbReference type="OMA" id="QCYQHVS"/>
<dbReference type="RefSeq" id="XP_005852148.1">
    <property type="nucleotide sequence ID" value="XM_005852086.1"/>
</dbReference>
<dbReference type="Pfam" id="PF12755">
    <property type="entry name" value="Vac14_Fab1_bd"/>
    <property type="match status" value="1"/>
</dbReference>
<evidence type="ECO:0000313" key="9">
    <source>
        <dbReference type="Proteomes" id="UP000008141"/>
    </source>
</evidence>
<feature type="repeat" description="HEAT" evidence="5">
    <location>
        <begin position="95"/>
        <end position="131"/>
    </location>
</feature>
<dbReference type="Proteomes" id="UP000008141">
    <property type="component" value="Unassembled WGS sequence"/>
</dbReference>
<evidence type="ECO:0000256" key="6">
    <source>
        <dbReference type="SAM" id="MobiDB-lite"/>
    </source>
</evidence>
<dbReference type="InterPro" id="IPR011989">
    <property type="entry name" value="ARM-like"/>
</dbReference>
<accession>E1Z2S0</accession>
<gene>
    <name evidence="8" type="ORF">CHLNCDRAFT_133275</name>
</gene>
<dbReference type="PANTHER" id="PTHR16023">
    <property type="entry name" value="TAX1 BINDING PROTEIN-RELATED"/>
    <property type="match status" value="1"/>
</dbReference>
<dbReference type="InParanoid" id="E1Z2S0"/>
<dbReference type="GO" id="GO:0006661">
    <property type="term" value="P:phosphatidylinositol biosynthetic process"/>
    <property type="evidence" value="ECO:0007669"/>
    <property type="project" value="InterPro"/>
</dbReference>
<dbReference type="PROSITE" id="PS50077">
    <property type="entry name" value="HEAT_REPEAT"/>
    <property type="match status" value="1"/>
</dbReference>
<dbReference type="InterPro" id="IPR000357">
    <property type="entry name" value="HEAT"/>
</dbReference>
<dbReference type="EMBL" id="GL433835">
    <property type="protein sequence ID" value="EFN60046.1"/>
    <property type="molecule type" value="Genomic_DNA"/>
</dbReference>